<dbReference type="SMART" id="SM01252">
    <property type="entry name" value="KilA-N"/>
    <property type="match status" value="1"/>
</dbReference>
<dbReference type="PROSITE" id="PS51301">
    <property type="entry name" value="KILA_N"/>
    <property type="match status" value="1"/>
</dbReference>
<protein>
    <recommendedName>
        <fullName evidence="1">KilA-N domain-containing protein</fullName>
    </recommendedName>
</protein>
<accession>A0ABR2HMK0</accession>
<keyword evidence="3" id="KW-1185">Reference proteome</keyword>
<feature type="domain" description="KilA-N" evidence="1">
    <location>
        <begin position="12"/>
        <end position="118"/>
    </location>
</feature>
<dbReference type="Proteomes" id="UP001470230">
    <property type="component" value="Unassembled WGS sequence"/>
</dbReference>
<evidence type="ECO:0000313" key="2">
    <source>
        <dbReference type="EMBL" id="KAK8849891.1"/>
    </source>
</evidence>
<dbReference type="EMBL" id="JAPFFF010000025">
    <property type="protein sequence ID" value="KAK8849891.1"/>
    <property type="molecule type" value="Genomic_DNA"/>
</dbReference>
<evidence type="ECO:0000259" key="1">
    <source>
        <dbReference type="PROSITE" id="PS51301"/>
    </source>
</evidence>
<proteinExistence type="predicted"/>
<dbReference type="InterPro" id="IPR018004">
    <property type="entry name" value="KilA/APSES_HTH"/>
</dbReference>
<sequence length="227" mass="27046">MSTIIHETISCGYEYIQYNKKLRIIHSIDDDMYQIQSIINACHSNKRANDWVTNQDTQRLFDAFRKDRDLAGIEPHDHRINVRVDLRGHYIHRLLVNAVAMWASPVYALQIYKLLEHRVNDSNSTTSYLIWRESMPSNPNGVILHLVRRSKSTFDQVRKHYENDNERWFYRDNLPISMSVNKDIKEIVKNVIPAGEYEMTGCDIRLHVKFLDRLYESFSEYFDEFQK</sequence>
<gene>
    <name evidence="2" type="ORF">M9Y10_018480</name>
</gene>
<organism evidence="2 3">
    <name type="scientific">Tritrichomonas musculus</name>
    <dbReference type="NCBI Taxonomy" id="1915356"/>
    <lineage>
        <taxon>Eukaryota</taxon>
        <taxon>Metamonada</taxon>
        <taxon>Parabasalia</taxon>
        <taxon>Tritrichomonadida</taxon>
        <taxon>Tritrichomonadidae</taxon>
        <taxon>Tritrichomonas</taxon>
    </lineage>
</organism>
<name>A0ABR2HMK0_9EUKA</name>
<dbReference type="InterPro" id="IPR017880">
    <property type="entry name" value="KilA_N"/>
</dbReference>
<comment type="caution">
    <text evidence="2">The sequence shown here is derived from an EMBL/GenBank/DDBJ whole genome shotgun (WGS) entry which is preliminary data.</text>
</comment>
<reference evidence="2 3" key="1">
    <citation type="submission" date="2024-04" db="EMBL/GenBank/DDBJ databases">
        <title>Tritrichomonas musculus Genome.</title>
        <authorList>
            <person name="Alves-Ferreira E."/>
            <person name="Grigg M."/>
            <person name="Lorenzi H."/>
            <person name="Galac M."/>
        </authorList>
    </citation>
    <scope>NUCLEOTIDE SEQUENCE [LARGE SCALE GENOMIC DNA]</scope>
    <source>
        <strain evidence="2 3">EAF2021</strain>
    </source>
</reference>
<evidence type="ECO:0000313" key="3">
    <source>
        <dbReference type="Proteomes" id="UP001470230"/>
    </source>
</evidence>
<dbReference type="Pfam" id="PF04383">
    <property type="entry name" value="KilA-N"/>
    <property type="match status" value="1"/>
</dbReference>